<organism evidence="1">
    <name type="scientific">hydrothermal vent metagenome</name>
    <dbReference type="NCBI Taxonomy" id="652676"/>
    <lineage>
        <taxon>unclassified sequences</taxon>
        <taxon>metagenomes</taxon>
        <taxon>ecological metagenomes</taxon>
    </lineage>
</organism>
<sequence>MRKNKLIVKRGTKALEIAMRDVLDSLEEAANYVQYQSEHNTVQILSIEQVKVETSDEPRQITNIYSVTNPPLHRSKDVVSFLFEREATRNSLLSA</sequence>
<dbReference type="AlphaFoldDB" id="A0A3B0ZIN1"/>
<reference evidence="1" key="1">
    <citation type="submission" date="2018-06" db="EMBL/GenBank/DDBJ databases">
        <authorList>
            <person name="Zhirakovskaya E."/>
        </authorList>
    </citation>
    <scope>NUCLEOTIDE SEQUENCE</scope>
</reference>
<proteinExistence type="predicted"/>
<dbReference type="EMBL" id="UOFT01000033">
    <property type="protein sequence ID" value="VAW93315.1"/>
    <property type="molecule type" value="Genomic_DNA"/>
</dbReference>
<gene>
    <name evidence="1" type="ORF">MNBD_GAMMA23-2016</name>
</gene>
<evidence type="ECO:0000313" key="1">
    <source>
        <dbReference type="EMBL" id="VAW93315.1"/>
    </source>
</evidence>
<name>A0A3B0ZIN1_9ZZZZ</name>
<protein>
    <submittedName>
        <fullName evidence="1">Uncharacterized protein</fullName>
    </submittedName>
</protein>
<accession>A0A3B0ZIN1</accession>